<feature type="modified residue" description="4-aspartylphosphate" evidence="10">
    <location>
        <position position="835"/>
    </location>
</feature>
<dbReference type="Pfam" id="PF00512">
    <property type="entry name" value="HisKA"/>
    <property type="match status" value="1"/>
</dbReference>
<dbReference type="InterPro" id="IPR011006">
    <property type="entry name" value="CheY-like_superfamily"/>
</dbReference>
<dbReference type="Pfam" id="PF02518">
    <property type="entry name" value="HATPase_c"/>
    <property type="match status" value="1"/>
</dbReference>
<name>A0ABT5L155_9ALTE</name>
<keyword evidence="5" id="KW-0808">Transferase</keyword>
<comment type="catalytic activity">
    <reaction evidence="1">
        <text>ATP + protein L-histidine = ADP + protein N-phospho-L-histidine.</text>
        <dbReference type="EC" id="2.7.13.3"/>
    </reaction>
</comment>
<dbReference type="CDD" id="cd00082">
    <property type="entry name" value="HisKA"/>
    <property type="match status" value="1"/>
</dbReference>
<evidence type="ECO:0000256" key="10">
    <source>
        <dbReference type="PROSITE-ProRule" id="PRU00169"/>
    </source>
</evidence>
<feature type="domain" description="Response regulatory" evidence="14">
    <location>
        <begin position="786"/>
        <end position="900"/>
    </location>
</feature>
<feature type="domain" description="PAS" evidence="15">
    <location>
        <begin position="389"/>
        <end position="430"/>
    </location>
</feature>
<dbReference type="SMART" id="SM00387">
    <property type="entry name" value="HATPase_c"/>
    <property type="match status" value="1"/>
</dbReference>
<dbReference type="Pfam" id="PF00072">
    <property type="entry name" value="Response_reg"/>
    <property type="match status" value="1"/>
</dbReference>
<dbReference type="SUPFAM" id="SSF47384">
    <property type="entry name" value="Homodimeric domain of signal transducing histidine kinase"/>
    <property type="match status" value="1"/>
</dbReference>
<evidence type="ECO:0000256" key="9">
    <source>
        <dbReference type="ARBA" id="ARBA00023136"/>
    </source>
</evidence>
<dbReference type="InterPro" id="IPR042240">
    <property type="entry name" value="CHASE_sf"/>
</dbReference>
<dbReference type="InterPro" id="IPR013767">
    <property type="entry name" value="PAS_fold"/>
</dbReference>
<keyword evidence="6 12" id="KW-0812">Transmembrane</keyword>
<keyword evidence="8 12" id="KW-1133">Transmembrane helix</keyword>
<feature type="domain" description="CHASE" evidence="17">
    <location>
        <begin position="153"/>
        <end position="254"/>
    </location>
</feature>
<dbReference type="PROSITE" id="PS50110">
    <property type="entry name" value="RESPONSE_REGULATORY"/>
    <property type="match status" value="1"/>
</dbReference>
<dbReference type="PROSITE" id="PS50113">
    <property type="entry name" value="PAC"/>
    <property type="match status" value="1"/>
</dbReference>
<dbReference type="SMART" id="SM01079">
    <property type="entry name" value="CHASE"/>
    <property type="match status" value="1"/>
</dbReference>
<sequence length="903" mass="100061">MTHKSSLTSSLFRNRYTKLIWLPLLTIVIGYFFAAQHSAGFLKARDTQIAETLDNRLQQITEAVRERVGRYTFGLLSLRGAISAFDINNLQHANMNAYAVSQNYAVNYPGARGFGFIRRVEADDLAEFLTRARDDRPDGQFELRSLSRHNNSKFIIQYIMPESANLQAIGLDIGSEAMRRRSAVAAATTNSIQLTAPITLVQANKKPLQGFLILQPVYNSLAVPDSPEERMAALVGWTYAPLLIDEILSSVSGLRNDVSITIVDNTAAEPITFFDRRDESVLADLQTNQNLQLFGRNWQIQLTPKQAFIDNLRLPDKNQAFSNAMAVVVSLALIILSLQLLWSRRAENKRYEQELALANQRALELNNERLENEVAARTHEIAQANILQRSILEGAGYALIATDTDGIISVFNPAAERLLGYSASEVVGKTTPAPFHLRAEVEAEAKALTEELGVEVTPGFEVFVARVKDGQTITNDWTYVRKDGSHVPVRLSVTSLLDDSCVQFGYLGIAFDLSAQLRRERELSDARIQAEKANEAKSSFLANMSHEIRTPLNGIYGTLQLLRKVVSNEQDRNLLDNATSATRNLSRIINDILDFSKIEAGKISIEAHPFVLSEMLETLQADLAMMLAEKQVSLSVINEASVDHWVGDAVRLRQVLLNIGTNAIKFTEQGSVTIVVTQPTESELCFAVKDTGVGMSGSALQRLFQRFEQADSSTTRKYGGTGLGLSITQSLVELMGGKIHVQSQLEQGSEFTITLPMEPAQQGVNEPDAANDTTDNHASCDLGGRTVLVAEDNDINRLVLEAMLEETNSKVFFVVNGKEAVEFAGSKRPDIILMDIQMPEMDGIEACKRIKQFDQHALIIAVTANAMTHDIELYNQVGFDDYLSKPIDIKLLYDLLNRHVASH</sequence>
<evidence type="ECO:0000259" key="16">
    <source>
        <dbReference type="PROSITE" id="PS50113"/>
    </source>
</evidence>
<evidence type="ECO:0000256" key="1">
    <source>
        <dbReference type="ARBA" id="ARBA00000085"/>
    </source>
</evidence>
<feature type="domain" description="PAC" evidence="16">
    <location>
        <begin position="473"/>
        <end position="525"/>
    </location>
</feature>
<evidence type="ECO:0000256" key="7">
    <source>
        <dbReference type="ARBA" id="ARBA00022777"/>
    </source>
</evidence>
<keyword evidence="19" id="KW-1185">Reference proteome</keyword>
<dbReference type="SMART" id="SM00091">
    <property type="entry name" value="PAS"/>
    <property type="match status" value="1"/>
</dbReference>
<dbReference type="SMART" id="SM00388">
    <property type="entry name" value="HisKA"/>
    <property type="match status" value="1"/>
</dbReference>
<dbReference type="Pfam" id="PF00989">
    <property type="entry name" value="PAS"/>
    <property type="match status" value="1"/>
</dbReference>
<evidence type="ECO:0000313" key="18">
    <source>
        <dbReference type="EMBL" id="MDC8830755.1"/>
    </source>
</evidence>
<keyword evidence="11" id="KW-0175">Coiled coil</keyword>
<dbReference type="SUPFAM" id="SSF52172">
    <property type="entry name" value="CheY-like"/>
    <property type="match status" value="1"/>
</dbReference>
<protein>
    <recommendedName>
        <fullName evidence="3">histidine kinase</fullName>
        <ecNumber evidence="3">2.7.13.3</ecNumber>
    </recommendedName>
</protein>
<evidence type="ECO:0000259" key="17">
    <source>
        <dbReference type="PROSITE" id="PS50839"/>
    </source>
</evidence>
<evidence type="ECO:0000256" key="4">
    <source>
        <dbReference type="ARBA" id="ARBA00022553"/>
    </source>
</evidence>
<evidence type="ECO:0000259" key="13">
    <source>
        <dbReference type="PROSITE" id="PS50109"/>
    </source>
</evidence>
<dbReference type="InterPro" id="IPR036890">
    <property type="entry name" value="HATPase_C_sf"/>
</dbReference>
<dbReference type="PROSITE" id="PS50109">
    <property type="entry name" value="HIS_KIN"/>
    <property type="match status" value="1"/>
</dbReference>
<evidence type="ECO:0000256" key="3">
    <source>
        <dbReference type="ARBA" id="ARBA00012438"/>
    </source>
</evidence>
<keyword evidence="9 12" id="KW-0472">Membrane</keyword>
<dbReference type="CDD" id="cd17546">
    <property type="entry name" value="REC_hyHK_CKI1_RcsC-like"/>
    <property type="match status" value="1"/>
</dbReference>
<dbReference type="Gene3D" id="3.40.50.2300">
    <property type="match status" value="1"/>
</dbReference>
<proteinExistence type="predicted"/>
<dbReference type="InterPro" id="IPR003661">
    <property type="entry name" value="HisK_dim/P_dom"/>
</dbReference>
<dbReference type="SUPFAM" id="SSF55785">
    <property type="entry name" value="PYP-like sensor domain (PAS domain)"/>
    <property type="match status" value="1"/>
</dbReference>
<evidence type="ECO:0000259" key="15">
    <source>
        <dbReference type="PROSITE" id="PS50112"/>
    </source>
</evidence>
<dbReference type="RefSeq" id="WP_273639670.1">
    <property type="nucleotide sequence ID" value="NZ_JAQQXP010000001.1"/>
</dbReference>
<dbReference type="InterPro" id="IPR035965">
    <property type="entry name" value="PAS-like_dom_sf"/>
</dbReference>
<dbReference type="InterPro" id="IPR005467">
    <property type="entry name" value="His_kinase_dom"/>
</dbReference>
<dbReference type="InterPro" id="IPR006189">
    <property type="entry name" value="CHASE_dom"/>
</dbReference>
<dbReference type="PANTHER" id="PTHR43047">
    <property type="entry name" value="TWO-COMPONENT HISTIDINE PROTEIN KINASE"/>
    <property type="match status" value="1"/>
</dbReference>
<dbReference type="PRINTS" id="PR00344">
    <property type="entry name" value="BCTRLSENSOR"/>
</dbReference>
<dbReference type="EC" id="2.7.13.3" evidence="3"/>
<keyword evidence="7" id="KW-0418">Kinase</keyword>
<dbReference type="CDD" id="cd00130">
    <property type="entry name" value="PAS"/>
    <property type="match status" value="1"/>
</dbReference>
<evidence type="ECO:0000256" key="12">
    <source>
        <dbReference type="SAM" id="Phobius"/>
    </source>
</evidence>
<dbReference type="CDD" id="cd16922">
    <property type="entry name" value="HATPase_EvgS-ArcB-TorS-like"/>
    <property type="match status" value="1"/>
</dbReference>
<dbReference type="Gene3D" id="1.10.287.130">
    <property type="match status" value="1"/>
</dbReference>
<accession>A0ABT5L155</accession>
<organism evidence="18 19">
    <name type="scientific">Alteromonas gilva</name>
    <dbReference type="NCBI Taxonomy" id="2987522"/>
    <lineage>
        <taxon>Bacteria</taxon>
        <taxon>Pseudomonadati</taxon>
        <taxon>Pseudomonadota</taxon>
        <taxon>Gammaproteobacteria</taxon>
        <taxon>Alteromonadales</taxon>
        <taxon>Alteromonadaceae</taxon>
        <taxon>Alteromonas/Salinimonas group</taxon>
        <taxon>Alteromonas</taxon>
    </lineage>
</organism>
<dbReference type="Pfam" id="PF03924">
    <property type="entry name" value="CHASE"/>
    <property type="match status" value="1"/>
</dbReference>
<feature type="coiled-coil region" evidence="11">
    <location>
        <begin position="348"/>
        <end position="387"/>
    </location>
</feature>
<dbReference type="EMBL" id="JAQQXP010000001">
    <property type="protein sequence ID" value="MDC8830755.1"/>
    <property type="molecule type" value="Genomic_DNA"/>
</dbReference>
<dbReference type="NCBIfam" id="TIGR00229">
    <property type="entry name" value="sensory_box"/>
    <property type="match status" value="1"/>
</dbReference>
<evidence type="ECO:0000256" key="5">
    <source>
        <dbReference type="ARBA" id="ARBA00022679"/>
    </source>
</evidence>
<dbReference type="PANTHER" id="PTHR43047:SF64">
    <property type="entry name" value="HISTIDINE KINASE CONTAINING CHEY-HOMOLOGOUS RECEIVER DOMAIN AND PAS DOMAIN-RELATED"/>
    <property type="match status" value="1"/>
</dbReference>
<reference evidence="18 19" key="1">
    <citation type="submission" date="2022-10" db="EMBL/GenBank/DDBJ databases">
        <title>Alteromonas sp. chi3 Genome sequencing.</title>
        <authorList>
            <person name="Park S."/>
        </authorList>
    </citation>
    <scope>NUCLEOTIDE SEQUENCE [LARGE SCALE GENOMIC DNA]</scope>
    <source>
        <strain evidence="19">chi3</strain>
    </source>
</reference>
<dbReference type="Gene3D" id="3.30.450.350">
    <property type="entry name" value="CHASE domain"/>
    <property type="match status" value="1"/>
</dbReference>
<dbReference type="Gene3D" id="3.30.565.10">
    <property type="entry name" value="Histidine kinase-like ATPase, C-terminal domain"/>
    <property type="match status" value="1"/>
</dbReference>
<comment type="caution">
    <text evidence="18">The sequence shown here is derived from an EMBL/GenBank/DDBJ whole genome shotgun (WGS) entry which is preliminary data.</text>
</comment>
<dbReference type="PROSITE" id="PS50839">
    <property type="entry name" value="CHASE"/>
    <property type="match status" value="1"/>
</dbReference>
<dbReference type="InterPro" id="IPR000014">
    <property type="entry name" value="PAS"/>
</dbReference>
<dbReference type="InterPro" id="IPR036097">
    <property type="entry name" value="HisK_dim/P_sf"/>
</dbReference>
<feature type="transmembrane region" description="Helical" evidence="12">
    <location>
        <begin position="320"/>
        <end position="342"/>
    </location>
</feature>
<dbReference type="InterPro" id="IPR000700">
    <property type="entry name" value="PAS-assoc_C"/>
</dbReference>
<evidence type="ECO:0000313" key="19">
    <source>
        <dbReference type="Proteomes" id="UP001218788"/>
    </source>
</evidence>
<dbReference type="InterPro" id="IPR001789">
    <property type="entry name" value="Sig_transdc_resp-reg_receiver"/>
</dbReference>
<dbReference type="SUPFAM" id="SSF55874">
    <property type="entry name" value="ATPase domain of HSP90 chaperone/DNA topoisomerase II/histidine kinase"/>
    <property type="match status" value="1"/>
</dbReference>
<evidence type="ECO:0000259" key="14">
    <source>
        <dbReference type="PROSITE" id="PS50110"/>
    </source>
</evidence>
<dbReference type="InterPro" id="IPR003594">
    <property type="entry name" value="HATPase_dom"/>
</dbReference>
<dbReference type="Proteomes" id="UP001218788">
    <property type="component" value="Unassembled WGS sequence"/>
</dbReference>
<comment type="subcellular location">
    <subcellularLocation>
        <location evidence="2">Membrane</location>
    </subcellularLocation>
</comment>
<evidence type="ECO:0000256" key="11">
    <source>
        <dbReference type="SAM" id="Coils"/>
    </source>
</evidence>
<keyword evidence="4 10" id="KW-0597">Phosphoprotein</keyword>
<dbReference type="Gene3D" id="3.30.450.20">
    <property type="entry name" value="PAS domain"/>
    <property type="match status" value="1"/>
</dbReference>
<evidence type="ECO:0000256" key="2">
    <source>
        <dbReference type="ARBA" id="ARBA00004370"/>
    </source>
</evidence>
<evidence type="ECO:0000256" key="8">
    <source>
        <dbReference type="ARBA" id="ARBA00022989"/>
    </source>
</evidence>
<dbReference type="PROSITE" id="PS50112">
    <property type="entry name" value="PAS"/>
    <property type="match status" value="1"/>
</dbReference>
<dbReference type="InterPro" id="IPR004358">
    <property type="entry name" value="Sig_transdc_His_kin-like_C"/>
</dbReference>
<feature type="domain" description="Histidine kinase" evidence="13">
    <location>
        <begin position="543"/>
        <end position="759"/>
    </location>
</feature>
<gene>
    <name evidence="18" type="ORF">OIK42_08275</name>
</gene>
<evidence type="ECO:0000256" key="6">
    <source>
        <dbReference type="ARBA" id="ARBA00022692"/>
    </source>
</evidence>
<dbReference type="SMART" id="SM00448">
    <property type="entry name" value="REC"/>
    <property type="match status" value="1"/>
</dbReference>